<feature type="chain" id="PRO_5035310140" evidence="2">
    <location>
        <begin position="29"/>
        <end position="330"/>
    </location>
</feature>
<evidence type="ECO:0000256" key="2">
    <source>
        <dbReference type="SAM" id="SignalP"/>
    </source>
</evidence>
<dbReference type="Gene3D" id="3.40.190.150">
    <property type="entry name" value="Bordetella uptake gene, domain 1"/>
    <property type="match status" value="1"/>
</dbReference>
<dbReference type="InterPro" id="IPR042100">
    <property type="entry name" value="Bug_dom1"/>
</dbReference>
<dbReference type="Proteomes" id="UP000602745">
    <property type="component" value="Unassembled WGS sequence"/>
</dbReference>
<reference evidence="3" key="2">
    <citation type="submission" date="2020-09" db="EMBL/GenBank/DDBJ databases">
        <authorList>
            <person name="Sun Q."/>
            <person name="Sedlacek I."/>
        </authorList>
    </citation>
    <scope>NUCLEOTIDE SEQUENCE</scope>
    <source>
        <strain evidence="3">CCM 7684</strain>
    </source>
</reference>
<dbReference type="Pfam" id="PF03401">
    <property type="entry name" value="TctC"/>
    <property type="match status" value="1"/>
</dbReference>
<evidence type="ECO:0000256" key="1">
    <source>
        <dbReference type="ARBA" id="ARBA00006987"/>
    </source>
</evidence>
<dbReference type="PIRSF" id="PIRSF017082">
    <property type="entry name" value="YflP"/>
    <property type="match status" value="1"/>
</dbReference>
<keyword evidence="4" id="KW-1185">Reference proteome</keyword>
<keyword evidence="2" id="KW-0732">Signal</keyword>
<organism evidence="3 4">
    <name type="scientific">Agaricicola taiwanensis</name>
    <dbReference type="NCBI Taxonomy" id="591372"/>
    <lineage>
        <taxon>Bacteria</taxon>
        <taxon>Pseudomonadati</taxon>
        <taxon>Pseudomonadota</taxon>
        <taxon>Alphaproteobacteria</taxon>
        <taxon>Rhodobacterales</taxon>
        <taxon>Paracoccaceae</taxon>
        <taxon>Agaricicola</taxon>
    </lineage>
</organism>
<comment type="similarity">
    <text evidence="1">Belongs to the UPF0065 (bug) family.</text>
</comment>
<dbReference type="RefSeq" id="WP_188410830.1">
    <property type="nucleotide sequence ID" value="NZ_BMCP01000005.1"/>
</dbReference>
<reference evidence="3" key="1">
    <citation type="journal article" date="2014" name="Int. J. Syst. Evol. Microbiol.">
        <title>Complete genome sequence of Corynebacterium casei LMG S-19264T (=DSM 44701T), isolated from a smear-ripened cheese.</title>
        <authorList>
            <consortium name="US DOE Joint Genome Institute (JGI-PGF)"/>
            <person name="Walter F."/>
            <person name="Albersmeier A."/>
            <person name="Kalinowski J."/>
            <person name="Ruckert C."/>
        </authorList>
    </citation>
    <scope>NUCLEOTIDE SEQUENCE</scope>
    <source>
        <strain evidence="3">CCM 7684</strain>
    </source>
</reference>
<dbReference type="EMBL" id="BMCP01000005">
    <property type="protein sequence ID" value="GGE52569.1"/>
    <property type="molecule type" value="Genomic_DNA"/>
</dbReference>
<dbReference type="PANTHER" id="PTHR42928:SF5">
    <property type="entry name" value="BLR1237 PROTEIN"/>
    <property type="match status" value="1"/>
</dbReference>
<dbReference type="CDD" id="cd13578">
    <property type="entry name" value="PBP2_Bug27"/>
    <property type="match status" value="1"/>
</dbReference>
<name>A0A8J2YLJ4_9RHOB</name>
<evidence type="ECO:0000313" key="3">
    <source>
        <dbReference type="EMBL" id="GGE52569.1"/>
    </source>
</evidence>
<dbReference type="AlphaFoldDB" id="A0A8J2YLJ4"/>
<accession>A0A8J2YLJ4</accession>
<evidence type="ECO:0000313" key="4">
    <source>
        <dbReference type="Proteomes" id="UP000602745"/>
    </source>
</evidence>
<feature type="signal peptide" evidence="2">
    <location>
        <begin position="1"/>
        <end position="28"/>
    </location>
</feature>
<dbReference type="SUPFAM" id="SSF53850">
    <property type="entry name" value="Periplasmic binding protein-like II"/>
    <property type="match status" value="1"/>
</dbReference>
<dbReference type="InterPro" id="IPR005064">
    <property type="entry name" value="BUG"/>
</dbReference>
<gene>
    <name evidence="3" type="ORF">GCM10007276_31990</name>
</gene>
<sequence length="330" mass="34304">MHTRRTGINALLAAGLLGLWGLSSPALAQSGEASYPTKPVRIIVGFSPGGGSDTVARLLAEPLAKILGQSFVVENRPGAGGQLGRTLLAESEADGYTLLFDSASFTASAVLAPDLKYDAVKDITGVAQIASTPVVMVANNDLPAKDIKSLIALAKQKPGELGYATSGVGSLLHFSGELLNSMAGIKLQHVPYKGAEGMPDVIAGRVQLAFAGVPQTLQLIKSGQMRAMAVTTTERLESLPDVPTMAEAGVPGYEVNNWYGIFAPAGTPKPIIDKLNAAVGETLKDKGLQDQLTAQGMTASAKSAEDFTSYVAAEIEKWERVAKTAGITAN</sequence>
<dbReference type="Gene3D" id="3.40.190.10">
    <property type="entry name" value="Periplasmic binding protein-like II"/>
    <property type="match status" value="1"/>
</dbReference>
<proteinExistence type="inferred from homology"/>
<protein>
    <submittedName>
        <fullName evidence="3">MFS transporter</fullName>
    </submittedName>
</protein>
<dbReference type="PANTHER" id="PTHR42928">
    <property type="entry name" value="TRICARBOXYLATE-BINDING PROTEIN"/>
    <property type="match status" value="1"/>
</dbReference>
<comment type="caution">
    <text evidence="3">The sequence shown here is derived from an EMBL/GenBank/DDBJ whole genome shotgun (WGS) entry which is preliminary data.</text>
</comment>